<feature type="transmembrane region" description="Helical" evidence="10">
    <location>
        <begin position="589"/>
        <end position="607"/>
    </location>
</feature>
<keyword evidence="4 10" id="KW-1133">Transmembrane helix</keyword>
<name>A0A8R1I4B6_CAEJA</name>
<keyword evidence="13" id="KW-1185">Reference proteome</keyword>
<keyword evidence="2" id="KW-1003">Cell membrane</keyword>
<sequence length="670" mass="76422">MVLLSLTLSVVNCFVVIGNLMVFYVILTKKSLQTSTNRLVLSLTISDLLLGILILPFAIIQEHTNEWLFGHVGCRLWLSVDVFLSTASIYNLLAISFDRVVRLMTFLVWFCSLLLAVVLFVLETVNAQDTMPTKDCQPTTLPSMYIIFSAVASFIAPAFVMVILNARIFQTVLHTSRTMTVKSKNGSLRVHRRKDPIIPVKKLEKYESRMSQEEEGVGTPPKDKKLSDPVPVLVVESHKNSMDAPAIRTFLTHTVVFGVLEAKKTNIINHITHQIYRILKNNRDDDGVVHRQSPGRPRTTSRAMDRNILRACREDPRRTSTDNPVSVTSPNEPVPSRRTIRRRLQVAGLHGRRPVKKPLVSLKNRTARVEWAKQHLSWGPREWANHIWSDESKFNLFGTDGIQWIRRPIGSRYAPQYQCPTVKHEGGSVMVWGCFPDTSMGPLKRIVGTMGRYVYEDILENTMRLWARANLGRSWVFQQDNDPKHTSGHVANWFRRRRVDLLGWPSQSPDLNPIEQMWEELERRLKGVRASNANQKFAQLEAAWKSIPMTVVQTLLDSMPRRCQAVIDAKGYPTKKKVMRRSLRTEMRVARTTGIVVAAFIVCWIPFTTIYVLQAYSVCTVAAGCIPTSLFTIAFWLGYSNSAVNPILYAAFSRDFRVALKRLFFQKPKF</sequence>
<feature type="region of interest" description="Disordered" evidence="9">
    <location>
        <begin position="314"/>
        <end position="335"/>
    </location>
</feature>
<keyword evidence="5" id="KW-0297">G-protein coupled receptor</keyword>
<dbReference type="InterPro" id="IPR036397">
    <property type="entry name" value="RNaseH_sf"/>
</dbReference>
<dbReference type="GO" id="GO:0005886">
    <property type="term" value="C:plasma membrane"/>
    <property type="evidence" value="ECO:0007669"/>
    <property type="project" value="UniProtKB-SubCell"/>
</dbReference>
<dbReference type="Gene3D" id="3.30.420.10">
    <property type="entry name" value="Ribonuclease H-like superfamily/Ribonuclease H"/>
    <property type="match status" value="1"/>
</dbReference>
<dbReference type="InterPro" id="IPR038717">
    <property type="entry name" value="Tc1-like_DDE_dom"/>
</dbReference>
<keyword evidence="3 10" id="KW-0812">Transmembrane</keyword>
<evidence type="ECO:0000313" key="13">
    <source>
        <dbReference type="Proteomes" id="UP000005237"/>
    </source>
</evidence>
<reference evidence="12" key="2">
    <citation type="submission" date="2022-06" db="UniProtKB">
        <authorList>
            <consortium name="EnsemblMetazoa"/>
        </authorList>
    </citation>
    <scope>IDENTIFICATION</scope>
    <source>
        <strain evidence="12">DF5081</strain>
    </source>
</reference>
<dbReference type="SUPFAM" id="SSF81321">
    <property type="entry name" value="Family A G protein-coupled receptor-like"/>
    <property type="match status" value="1"/>
</dbReference>
<dbReference type="Pfam" id="PF01498">
    <property type="entry name" value="HTH_Tnp_Tc3_2"/>
    <property type="match status" value="1"/>
</dbReference>
<keyword evidence="6 10" id="KW-0472">Membrane</keyword>
<dbReference type="PANTHER" id="PTHR24248">
    <property type="entry name" value="ADRENERGIC RECEPTOR-RELATED G-PROTEIN COUPLED RECEPTOR"/>
    <property type="match status" value="1"/>
</dbReference>
<feature type="transmembrane region" description="Helical" evidence="10">
    <location>
        <begin position="100"/>
        <end position="122"/>
    </location>
</feature>
<organism evidence="12 13">
    <name type="scientific">Caenorhabditis japonica</name>
    <dbReference type="NCBI Taxonomy" id="281687"/>
    <lineage>
        <taxon>Eukaryota</taxon>
        <taxon>Metazoa</taxon>
        <taxon>Ecdysozoa</taxon>
        <taxon>Nematoda</taxon>
        <taxon>Chromadorea</taxon>
        <taxon>Rhabditida</taxon>
        <taxon>Rhabditina</taxon>
        <taxon>Rhabditomorpha</taxon>
        <taxon>Rhabditoidea</taxon>
        <taxon>Rhabditidae</taxon>
        <taxon>Peloderinae</taxon>
        <taxon>Caenorhabditis</taxon>
    </lineage>
</organism>
<dbReference type="InterPro" id="IPR017452">
    <property type="entry name" value="GPCR_Rhodpsn_7TM"/>
</dbReference>
<dbReference type="Gene3D" id="1.20.1070.10">
    <property type="entry name" value="Rhodopsin 7-helix transmembrane proteins"/>
    <property type="match status" value="1"/>
</dbReference>
<keyword evidence="7" id="KW-0675">Receptor</keyword>
<dbReference type="EnsemblMetazoa" id="CJA17873.1">
    <property type="protein sequence ID" value="CJA17873.1"/>
    <property type="gene ID" value="WBGene00137077"/>
</dbReference>
<dbReference type="GO" id="GO:0015074">
    <property type="term" value="P:DNA integration"/>
    <property type="evidence" value="ECO:0007669"/>
    <property type="project" value="InterPro"/>
</dbReference>
<evidence type="ECO:0000256" key="6">
    <source>
        <dbReference type="ARBA" id="ARBA00023136"/>
    </source>
</evidence>
<feature type="transmembrane region" description="Helical" evidence="10">
    <location>
        <begin position="142"/>
        <end position="164"/>
    </location>
</feature>
<feature type="transmembrane region" description="Helical" evidence="10">
    <location>
        <begin position="6"/>
        <end position="27"/>
    </location>
</feature>
<dbReference type="GO" id="GO:0004930">
    <property type="term" value="F:G protein-coupled receptor activity"/>
    <property type="evidence" value="ECO:0007669"/>
    <property type="project" value="UniProtKB-KW"/>
</dbReference>
<evidence type="ECO:0000256" key="9">
    <source>
        <dbReference type="SAM" id="MobiDB-lite"/>
    </source>
</evidence>
<feature type="compositionally biased region" description="Polar residues" evidence="9">
    <location>
        <begin position="321"/>
        <end position="331"/>
    </location>
</feature>
<dbReference type="Gene3D" id="1.10.1220.70">
    <property type="match status" value="1"/>
</dbReference>
<keyword evidence="8" id="KW-0807">Transducer</keyword>
<evidence type="ECO:0000256" key="10">
    <source>
        <dbReference type="SAM" id="Phobius"/>
    </source>
</evidence>
<dbReference type="GO" id="GO:0006313">
    <property type="term" value="P:DNA transposition"/>
    <property type="evidence" value="ECO:0007669"/>
    <property type="project" value="InterPro"/>
</dbReference>
<dbReference type="FunFam" id="3.30.420.10:FF:000293">
    <property type="entry name" value="Protein CBG00653"/>
    <property type="match status" value="1"/>
</dbReference>
<evidence type="ECO:0000256" key="2">
    <source>
        <dbReference type="ARBA" id="ARBA00022475"/>
    </source>
</evidence>
<feature type="domain" description="G-protein coupled receptors family 1 profile" evidence="11">
    <location>
        <begin position="18"/>
        <end position="649"/>
    </location>
</feature>
<dbReference type="InterPro" id="IPR000276">
    <property type="entry name" value="GPCR_Rhodpsn"/>
</dbReference>
<dbReference type="AlphaFoldDB" id="A0A8R1I4B6"/>
<dbReference type="PROSITE" id="PS50262">
    <property type="entry name" value="G_PROTEIN_RECEP_F1_2"/>
    <property type="match status" value="1"/>
</dbReference>
<evidence type="ECO:0000256" key="1">
    <source>
        <dbReference type="ARBA" id="ARBA00004651"/>
    </source>
</evidence>
<dbReference type="Pfam" id="PF13358">
    <property type="entry name" value="DDE_3"/>
    <property type="match status" value="1"/>
</dbReference>
<proteinExistence type="predicted"/>
<dbReference type="Pfam" id="PF00001">
    <property type="entry name" value="7tm_1"/>
    <property type="match status" value="2"/>
</dbReference>
<comment type="subcellular location">
    <subcellularLocation>
        <location evidence="1">Cell membrane</location>
        <topology evidence="1">Multi-pass membrane protein</topology>
    </subcellularLocation>
</comment>
<evidence type="ECO:0000256" key="7">
    <source>
        <dbReference type="ARBA" id="ARBA00023170"/>
    </source>
</evidence>
<reference evidence="13" key="1">
    <citation type="submission" date="2010-08" db="EMBL/GenBank/DDBJ databases">
        <authorList>
            <consortium name="Caenorhabditis japonica Sequencing Consortium"/>
            <person name="Wilson R.K."/>
        </authorList>
    </citation>
    <scope>NUCLEOTIDE SEQUENCE [LARGE SCALE GENOMIC DNA]</scope>
    <source>
        <strain evidence="13">DF5081</strain>
    </source>
</reference>
<evidence type="ECO:0000256" key="3">
    <source>
        <dbReference type="ARBA" id="ARBA00022692"/>
    </source>
</evidence>
<evidence type="ECO:0000313" key="12">
    <source>
        <dbReference type="EnsemblMetazoa" id="CJA17873.1"/>
    </source>
</evidence>
<feature type="transmembrane region" description="Helical" evidence="10">
    <location>
        <begin position="76"/>
        <end position="93"/>
    </location>
</feature>
<dbReference type="PRINTS" id="PR00237">
    <property type="entry name" value="GPCRRHODOPSN"/>
</dbReference>
<accession>A0A8R1I4B6</accession>
<dbReference type="SMART" id="SM01381">
    <property type="entry name" value="7TM_GPCR_Srsx"/>
    <property type="match status" value="1"/>
</dbReference>
<dbReference type="Proteomes" id="UP000005237">
    <property type="component" value="Unassembled WGS sequence"/>
</dbReference>
<evidence type="ECO:0000256" key="5">
    <source>
        <dbReference type="ARBA" id="ARBA00023040"/>
    </source>
</evidence>
<evidence type="ECO:0000256" key="8">
    <source>
        <dbReference type="ARBA" id="ARBA00023224"/>
    </source>
</evidence>
<feature type="transmembrane region" description="Helical" evidence="10">
    <location>
        <begin position="39"/>
        <end position="60"/>
    </location>
</feature>
<evidence type="ECO:0000259" key="11">
    <source>
        <dbReference type="PROSITE" id="PS50262"/>
    </source>
</evidence>
<dbReference type="GO" id="GO:0003677">
    <property type="term" value="F:DNA binding"/>
    <property type="evidence" value="ECO:0007669"/>
    <property type="project" value="InterPro"/>
</dbReference>
<protein>
    <submittedName>
        <fullName evidence="12">G_PROTEIN_RECEP_F1_2 domain-containing protein</fullName>
    </submittedName>
</protein>
<dbReference type="InterPro" id="IPR002492">
    <property type="entry name" value="Transposase_Tc1-like"/>
</dbReference>
<evidence type="ECO:0000256" key="4">
    <source>
        <dbReference type="ARBA" id="ARBA00022989"/>
    </source>
</evidence>